<dbReference type="PANTHER" id="PTHR33795:SF1">
    <property type="entry name" value="INSERTION ELEMENT IS150 PROTEIN INSJ"/>
    <property type="match status" value="1"/>
</dbReference>
<reference evidence="1 2" key="1">
    <citation type="submission" date="2019-06" db="EMBL/GenBank/DDBJ databases">
        <title>Streptococcus sp.</title>
        <authorList>
            <person name="Xiao C."/>
            <person name="Li X."/>
            <person name="Sun Y."/>
            <person name="Qi H."/>
        </authorList>
    </citation>
    <scope>NUCLEOTIDE SEQUENCE [LARGE SCALE GENOMIC DNA]</scope>
    <source>
        <strain evidence="1 2">C17</strain>
    </source>
</reference>
<proteinExistence type="predicted"/>
<name>A0A501PDE6_9STRE</name>
<dbReference type="EMBL" id="VFJA01000001">
    <property type="protein sequence ID" value="TPD58459.1"/>
    <property type="molecule type" value="Genomic_DNA"/>
</dbReference>
<dbReference type="InterPro" id="IPR052057">
    <property type="entry name" value="IS150/IS1296_orfA-like"/>
</dbReference>
<dbReference type="AlphaFoldDB" id="A0A501PDE6"/>
<evidence type="ECO:0008006" key="3">
    <source>
        <dbReference type="Google" id="ProtNLM"/>
    </source>
</evidence>
<evidence type="ECO:0000313" key="2">
    <source>
        <dbReference type="Proteomes" id="UP000318281"/>
    </source>
</evidence>
<dbReference type="Proteomes" id="UP000318281">
    <property type="component" value="Unassembled WGS sequence"/>
</dbReference>
<keyword evidence="2" id="KW-1185">Reference proteome</keyword>
<comment type="caution">
    <text evidence="1">The sequence shown here is derived from an EMBL/GenBank/DDBJ whole genome shotgun (WGS) entry which is preliminary data.</text>
</comment>
<evidence type="ECO:0000313" key="1">
    <source>
        <dbReference type="EMBL" id="TPD58459.1"/>
    </source>
</evidence>
<gene>
    <name evidence="1" type="ORF">FJN11_02610</name>
</gene>
<organism evidence="1 2">
    <name type="scientific">Streptococcus symci</name>
    <dbReference type="NCBI Taxonomy" id="2588991"/>
    <lineage>
        <taxon>Bacteria</taxon>
        <taxon>Bacillati</taxon>
        <taxon>Bacillota</taxon>
        <taxon>Bacilli</taxon>
        <taxon>Lactobacillales</taxon>
        <taxon>Streptococcaceae</taxon>
        <taxon>Streptococcus</taxon>
    </lineage>
</organism>
<dbReference type="PANTHER" id="PTHR33795">
    <property type="entry name" value="INSERTION ELEMENT IS150 PROTEIN INSJ"/>
    <property type="match status" value="1"/>
</dbReference>
<sequence>MGCFIMKITYEDKVQSYEHKKQGQSLKQLSKRFSVDVSGLRYMMRLIEHFGIESIKKVKNYHYSPEPKQEMIDKFFLVG</sequence>
<protein>
    <recommendedName>
        <fullName evidence="3">Transposase</fullName>
    </recommendedName>
</protein>
<accession>A0A501PDE6</accession>